<dbReference type="InterPro" id="IPR027417">
    <property type="entry name" value="P-loop_NTPase"/>
</dbReference>
<dbReference type="PROSITE" id="PS51419">
    <property type="entry name" value="RAB"/>
    <property type="match status" value="1"/>
</dbReference>
<name>A0AAW1LD50_POPJA</name>
<dbReference type="SMART" id="SM00173">
    <property type="entry name" value="RAS"/>
    <property type="match status" value="1"/>
</dbReference>
<organism evidence="3 4">
    <name type="scientific">Popillia japonica</name>
    <name type="common">Japanese beetle</name>
    <dbReference type="NCBI Taxonomy" id="7064"/>
    <lineage>
        <taxon>Eukaryota</taxon>
        <taxon>Metazoa</taxon>
        <taxon>Ecdysozoa</taxon>
        <taxon>Arthropoda</taxon>
        <taxon>Hexapoda</taxon>
        <taxon>Insecta</taxon>
        <taxon>Pterygota</taxon>
        <taxon>Neoptera</taxon>
        <taxon>Endopterygota</taxon>
        <taxon>Coleoptera</taxon>
        <taxon>Polyphaga</taxon>
        <taxon>Scarabaeiformia</taxon>
        <taxon>Scarabaeidae</taxon>
        <taxon>Rutelinae</taxon>
        <taxon>Popillia</taxon>
    </lineage>
</organism>
<evidence type="ECO:0000313" key="4">
    <source>
        <dbReference type="Proteomes" id="UP001458880"/>
    </source>
</evidence>
<dbReference type="GO" id="GO:0003924">
    <property type="term" value="F:GTPase activity"/>
    <property type="evidence" value="ECO:0007669"/>
    <property type="project" value="InterPro"/>
</dbReference>
<protein>
    <submittedName>
        <fullName evidence="3">Ras family</fullName>
    </submittedName>
</protein>
<dbReference type="NCBIfam" id="TIGR00231">
    <property type="entry name" value="small_GTP"/>
    <property type="match status" value="1"/>
</dbReference>
<accession>A0AAW1LD50</accession>
<dbReference type="SUPFAM" id="SSF52540">
    <property type="entry name" value="P-loop containing nucleoside triphosphate hydrolases"/>
    <property type="match status" value="1"/>
</dbReference>
<dbReference type="Pfam" id="PF00071">
    <property type="entry name" value="Ras"/>
    <property type="match status" value="1"/>
</dbReference>
<dbReference type="InterPro" id="IPR005225">
    <property type="entry name" value="Small_GTP-bd"/>
</dbReference>
<dbReference type="FunFam" id="3.40.50.300:FF:001447">
    <property type="entry name" value="Ras-related protein Rab-1B"/>
    <property type="match status" value="1"/>
</dbReference>
<dbReference type="PROSITE" id="PS51421">
    <property type="entry name" value="RAS"/>
    <property type="match status" value="1"/>
</dbReference>
<keyword evidence="2" id="KW-0342">GTP-binding</keyword>
<sequence>MSTTDNFDPLQKFKLVLLGDGVVGKTSLITRFMYDFFSDTCQKTVGVEFSSKTMYLEDRRIGLQIWDIALQETFRSLISSYIRGATIAIVVYDITDAGSFHQASKWIDYVRTELGTDVIIMLVGNKSDLFAEREVNNKSDLFAEREVNTEEGEEKANELNVMFIETSAKVGYNVKQLFKRVATALPCMN</sequence>
<dbReference type="Proteomes" id="UP001458880">
    <property type="component" value="Unassembled WGS sequence"/>
</dbReference>
<evidence type="ECO:0000256" key="1">
    <source>
        <dbReference type="ARBA" id="ARBA00022741"/>
    </source>
</evidence>
<dbReference type="GO" id="GO:0005525">
    <property type="term" value="F:GTP binding"/>
    <property type="evidence" value="ECO:0007669"/>
    <property type="project" value="UniProtKB-KW"/>
</dbReference>
<keyword evidence="1" id="KW-0547">Nucleotide-binding</keyword>
<dbReference type="Gene3D" id="3.40.50.300">
    <property type="entry name" value="P-loop containing nucleotide triphosphate hydrolases"/>
    <property type="match status" value="1"/>
</dbReference>
<dbReference type="SMART" id="SM00174">
    <property type="entry name" value="RHO"/>
    <property type="match status" value="1"/>
</dbReference>
<dbReference type="PANTHER" id="PTHR47977">
    <property type="entry name" value="RAS-RELATED PROTEIN RAB"/>
    <property type="match status" value="1"/>
</dbReference>
<evidence type="ECO:0000256" key="2">
    <source>
        <dbReference type="ARBA" id="ARBA00023134"/>
    </source>
</evidence>
<dbReference type="EMBL" id="JASPKY010000135">
    <property type="protein sequence ID" value="KAK9731265.1"/>
    <property type="molecule type" value="Genomic_DNA"/>
</dbReference>
<dbReference type="InterPro" id="IPR001806">
    <property type="entry name" value="Small_GTPase"/>
</dbReference>
<dbReference type="InterPro" id="IPR050227">
    <property type="entry name" value="Rab"/>
</dbReference>
<dbReference type="AlphaFoldDB" id="A0AAW1LD50"/>
<dbReference type="PRINTS" id="PR00449">
    <property type="entry name" value="RASTRNSFRMNG"/>
</dbReference>
<evidence type="ECO:0000313" key="3">
    <source>
        <dbReference type="EMBL" id="KAK9731265.1"/>
    </source>
</evidence>
<keyword evidence="4" id="KW-1185">Reference proteome</keyword>
<dbReference type="CDD" id="cd01861">
    <property type="entry name" value="Rab6"/>
    <property type="match status" value="1"/>
</dbReference>
<comment type="caution">
    <text evidence="3">The sequence shown here is derived from an EMBL/GenBank/DDBJ whole genome shotgun (WGS) entry which is preliminary data.</text>
</comment>
<dbReference type="SMART" id="SM00175">
    <property type="entry name" value="RAB"/>
    <property type="match status" value="1"/>
</dbReference>
<reference evidence="3 4" key="1">
    <citation type="journal article" date="2024" name="BMC Genomics">
        <title>De novo assembly and annotation of Popillia japonica's genome with initial clues to its potential as an invasive pest.</title>
        <authorList>
            <person name="Cucini C."/>
            <person name="Boschi S."/>
            <person name="Funari R."/>
            <person name="Cardaioli E."/>
            <person name="Iannotti N."/>
            <person name="Marturano G."/>
            <person name="Paoli F."/>
            <person name="Bruttini M."/>
            <person name="Carapelli A."/>
            <person name="Frati F."/>
            <person name="Nardi F."/>
        </authorList>
    </citation>
    <scope>NUCLEOTIDE SEQUENCE [LARGE SCALE GENOMIC DNA]</scope>
    <source>
        <strain evidence="3">DMR45628</strain>
    </source>
</reference>
<proteinExistence type="predicted"/>
<gene>
    <name evidence="3" type="ORF">QE152_g13787</name>
</gene>